<proteinExistence type="predicted"/>
<keyword evidence="3" id="KW-0547">Nucleotide-binding</keyword>
<dbReference type="GO" id="GO:0046870">
    <property type="term" value="F:cadmium ion binding"/>
    <property type="evidence" value="ECO:0007669"/>
    <property type="project" value="TreeGrafter"/>
</dbReference>
<evidence type="ECO:0000259" key="2">
    <source>
        <dbReference type="PROSITE" id="PS50151"/>
    </source>
</evidence>
<evidence type="ECO:0000256" key="1">
    <source>
        <dbReference type="SAM" id="MobiDB-lite"/>
    </source>
</evidence>
<accession>A0A7C2P1X6</accession>
<keyword evidence="3" id="KW-0347">Helicase</keyword>
<dbReference type="InterPro" id="IPR001943">
    <property type="entry name" value="UVR_dom"/>
</dbReference>
<feature type="domain" description="UVR" evidence="2">
    <location>
        <begin position="127"/>
        <end position="162"/>
    </location>
</feature>
<dbReference type="PANTHER" id="PTHR38430:SF1">
    <property type="entry name" value="PROTEIN-ARGININE KINASE ACTIVATOR PROTEIN"/>
    <property type="match status" value="1"/>
</dbReference>
<dbReference type="Gene3D" id="4.10.860.10">
    <property type="entry name" value="UVR domain"/>
    <property type="match status" value="1"/>
</dbReference>
<dbReference type="PROSITE" id="PS50151">
    <property type="entry name" value="UVR"/>
    <property type="match status" value="1"/>
</dbReference>
<dbReference type="PIRSF" id="PIRSF015034">
    <property type="entry name" value="YacH"/>
    <property type="match status" value="1"/>
</dbReference>
<sequence length="167" mass="18405">MKKCGRCSKPAVLHITEIREGDVQALHLCEGCAKEYLSSSEAGGPATETATAAGEGTEEADISEVDQQTCPSCGITFKEFRSQGRLGCPHDYVAFQDELMPLLENIHGETQHVGKVPKRAPQASQQQFRLVRLRSRLKSAIDDEMYEEAARLRDEIQQVESELNPGS</sequence>
<dbReference type="GO" id="GO:0004386">
    <property type="term" value="F:helicase activity"/>
    <property type="evidence" value="ECO:0007669"/>
    <property type="project" value="UniProtKB-KW"/>
</dbReference>
<dbReference type="GO" id="GO:0005507">
    <property type="term" value="F:copper ion binding"/>
    <property type="evidence" value="ECO:0007669"/>
    <property type="project" value="TreeGrafter"/>
</dbReference>
<keyword evidence="3" id="KW-0378">Hydrolase</keyword>
<dbReference type="GO" id="GO:0050897">
    <property type="term" value="F:cobalt ion binding"/>
    <property type="evidence" value="ECO:0007669"/>
    <property type="project" value="TreeGrafter"/>
</dbReference>
<name>A0A7C2P1X6_9PLAN</name>
<comment type="caution">
    <text evidence="3">The sequence shown here is derived from an EMBL/GenBank/DDBJ whole genome shotgun (WGS) entry which is preliminary data.</text>
</comment>
<dbReference type="GO" id="GO:1990169">
    <property type="term" value="P:stress response to copper ion"/>
    <property type="evidence" value="ECO:0007669"/>
    <property type="project" value="TreeGrafter"/>
</dbReference>
<protein>
    <submittedName>
        <fullName evidence="3">DNA helicase UvrBC</fullName>
    </submittedName>
</protein>
<dbReference type="InterPro" id="IPR025542">
    <property type="entry name" value="YacH"/>
</dbReference>
<dbReference type="GO" id="GO:1990170">
    <property type="term" value="P:stress response to cadmium ion"/>
    <property type="evidence" value="ECO:0007669"/>
    <property type="project" value="TreeGrafter"/>
</dbReference>
<dbReference type="Pfam" id="PF02151">
    <property type="entry name" value="UVR"/>
    <property type="match status" value="1"/>
</dbReference>
<dbReference type="AlphaFoldDB" id="A0A7C2P1X6"/>
<feature type="region of interest" description="Disordered" evidence="1">
    <location>
        <begin position="39"/>
        <end position="65"/>
    </location>
</feature>
<dbReference type="PANTHER" id="PTHR38430">
    <property type="entry name" value="PROTEIN-ARGININE KINASE ACTIVATOR PROTEIN"/>
    <property type="match status" value="1"/>
</dbReference>
<dbReference type="GO" id="GO:0008270">
    <property type="term" value="F:zinc ion binding"/>
    <property type="evidence" value="ECO:0007669"/>
    <property type="project" value="TreeGrafter"/>
</dbReference>
<evidence type="ECO:0000313" key="3">
    <source>
        <dbReference type="EMBL" id="HEN16814.1"/>
    </source>
</evidence>
<feature type="compositionally biased region" description="Low complexity" evidence="1">
    <location>
        <begin position="41"/>
        <end position="55"/>
    </location>
</feature>
<organism evidence="3">
    <name type="scientific">Schlesneria paludicola</name>
    <dbReference type="NCBI Taxonomy" id="360056"/>
    <lineage>
        <taxon>Bacteria</taxon>
        <taxon>Pseudomonadati</taxon>
        <taxon>Planctomycetota</taxon>
        <taxon>Planctomycetia</taxon>
        <taxon>Planctomycetales</taxon>
        <taxon>Planctomycetaceae</taxon>
        <taxon>Schlesneria</taxon>
    </lineage>
</organism>
<keyword evidence="3" id="KW-0067">ATP-binding</keyword>
<dbReference type="EMBL" id="DSOK01000420">
    <property type="protein sequence ID" value="HEN16814.1"/>
    <property type="molecule type" value="Genomic_DNA"/>
</dbReference>
<reference evidence="3" key="1">
    <citation type="journal article" date="2020" name="mSystems">
        <title>Genome- and Community-Level Interaction Insights into Carbon Utilization and Element Cycling Functions of Hydrothermarchaeota in Hydrothermal Sediment.</title>
        <authorList>
            <person name="Zhou Z."/>
            <person name="Liu Y."/>
            <person name="Xu W."/>
            <person name="Pan J."/>
            <person name="Luo Z.H."/>
            <person name="Li M."/>
        </authorList>
    </citation>
    <scope>NUCLEOTIDE SEQUENCE [LARGE SCALE GENOMIC DNA]</scope>
    <source>
        <strain evidence="3">SpSt-339</strain>
    </source>
</reference>
<gene>
    <name evidence="3" type="ORF">ENQ76_15235</name>
</gene>